<gene>
    <name evidence="1" type="ORF">G4B88_017321</name>
</gene>
<reference evidence="1 2" key="1">
    <citation type="journal article" date="2020" name="bioRxiv">
        <title>Sequence and annotation of 42 cannabis genomes reveals extensive copy number variation in cannabinoid synthesis and pathogen resistance genes.</title>
        <authorList>
            <person name="Mckernan K.J."/>
            <person name="Helbert Y."/>
            <person name="Kane L.T."/>
            <person name="Ebling H."/>
            <person name="Zhang L."/>
            <person name="Liu B."/>
            <person name="Eaton Z."/>
            <person name="Mclaughlin S."/>
            <person name="Kingan S."/>
            <person name="Baybayan P."/>
            <person name="Concepcion G."/>
            <person name="Jordan M."/>
            <person name="Riva A."/>
            <person name="Barbazuk W."/>
            <person name="Harkins T."/>
        </authorList>
    </citation>
    <scope>NUCLEOTIDE SEQUENCE [LARGE SCALE GENOMIC DNA]</scope>
    <source>
        <strain evidence="2">cv. Jamaican Lion 4</strain>
        <tissue evidence="1">Leaf</tissue>
    </source>
</reference>
<dbReference type="EMBL" id="JAATIQ010000414">
    <property type="protein sequence ID" value="KAF4357144.1"/>
    <property type="molecule type" value="Genomic_DNA"/>
</dbReference>
<organism evidence="1 2">
    <name type="scientific">Cannabis sativa</name>
    <name type="common">Hemp</name>
    <name type="synonym">Marijuana</name>
    <dbReference type="NCBI Taxonomy" id="3483"/>
    <lineage>
        <taxon>Eukaryota</taxon>
        <taxon>Viridiplantae</taxon>
        <taxon>Streptophyta</taxon>
        <taxon>Embryophyta</taxon>
        <taxon>Tracheophyta</taxon>
        <taxon>Spermatophyta</taxon>
        <taxon>Magnoliopsida</taxon>
        <taxon>eudicotyledons</taxon>
        <taxon>Gunneridae</taxon>
        <taxon>Pentapetalae</taxon>
        <taxon>rosids</taxon>
        <taxon>fabids</taxon>
        <taxon>Rosales</taxon>
        <taxon>Cannabaceae</taxon>
        <taxon>Cannabis</taxon>
    </lineage>
</organism>
<protein>
    <submittedName>
        <fullName evidence="1">Uncharacterized protein</fullName>
    </submittedName>
</protein>
<proteinExistence type="predicted"/>
<dbReference type="Proteomes" id="UP000583929">
    <property type="component" value="Unassembled WGS sequence"/>
</dbReference>
<dbReference type="AlphaFoldDB" id="A0A7J6EFQ2"/>
<accession>A0A7J6EFQ2</accession>
<comment type="caution">
    <text evidence="1">The sequence shown here is derived from an EMBL/GenBank/DDBJ whole genome shotgun (WGS) entry which is preliminary data.</text>
</comment>
<keyword evidence="2" id="KW-1185">Reference proteome</keyword>
<sequence length="81" mass="9478">MKRFGHKRKTVDDHFSVPYRHMADLVSVLSSNWLSLRLAFLTCNHKILVFLRNLAGFNDELDCLKLILLLKPNAKLVWKDI</sequence>
<evidence type="ECO:0000313" key="1">
    <source>
        <dbReference type="EMBL" id="KAF4357144.1"/>
    </source>
</evidence>
<name>A0A7J6EFQ2_CANSA</name>
<evidence type="ECO:0000313" key="2">
    <source>
        <dbReference type="Proteomes" id="UP000583929"/>
    </source>
</evidence>